<protein>
    <submittedName>
        <fullName evidence="3">Uncharacterized protein</fullName>
    </submittedName>
</protein>
<feature type="signal peptide" evidence="2">
    <location>
        <begin position="1"/>
        <end position="20"/>
    </location>
</feature>
<evidence type="ECO:0000313" key="4">
    <source>
        <dbReference type="Proteomes" id="UP000315369"/>
    </source>
</evidence>
<dbReference type="EMBL" id="VIFM01000003">
    <property type="protein sequence ID" value="TQF17818.1"/>
    <property type="molecule type" value="Genomic_DNA"/>
</dbReference>
<gene>
    <name evidence="3" type="ORF">FJV41_01340</name>
</gene>
<dbReference type="RefSeq" id="WP_141640540.1">
    <property type="nucleotide sequence ID" value="NZ_VIFM01000003.1"/>
</dbReference>
<keyword evidence="1" id="KW-0812">Transmembrane</keyword>
<dbReference type="Proteomes" id="UP000315369">
    <property type="component" value="Unassembled WGS sequence"/>
</dbReference>
<dbReference type="OrthoDB" id="5486916at2"/>
<feature type="transmembrane region" description="Helical" evidence="1">
    <location>
        <begin position="350"/>
        <end position="373"/>
    </location>
</feature>
<evidence type="ECO:0000313" key="3">
    <source>
        <dbReference type="EMBL" id="TQF17818.1"/>
    </source>
</evidence>
<evidence type="ECO:0000256" key="1">
    <source>
        <dbReference type="SAM" id="Phobius"/>
    </source>
</evidence>
<reference evidence="3 4" key="1">
    <citation type="submission" date="2019-06" db="EMBL/GenBank/DDBJ databases">
        <authorList>
            <person name="Livingstone P."/>
            <person name="Whitworth D."/>
        </authorList>
    </citation>
    <scope>NUCLEOTIDE SEQUENCE [LARGE SCALE GENOMIC DNA]</scope>
    <source>
        <strain evidence="3 4">AM401</strain>
    </source>
</reference>
<keyword evidence="2" id="KW-0732">Signal</keyword>
<proteinExistence type="predicted"/>
<keyword evidence="1" id="KW-0472">Membrane</keyword>
<sequence length="586" mass="62551">MTSVAMLSLWLLLGTSPPPAAVAVEQAVAEAEDATEANAPNGYRDATGTVDSVTEGPLRVTMHGAVLKPQRGYWAAQVVLNNSGSQALPVRIAFSPAYGDTSRSAMRHVEVGPRQRVVTWVPLPVAWHSVTLRVDSPGLKPIVESLYADSDRFEPVLSVGTVSEFETSTGLTKTGERDEPYFSIRFLDAKDAPRELAAYVGFQLVVVTAEAAAVPADVWAVLEAYAATGGTLVVTRPSRDLRERLPLLPEAASTQSQYGFGQVWRCLESKFECESLIRGGSVGIEAYQRGVVIPLGMTQRWVAPLMQTKDPRPLLSNASTPVGRFLLVITAFALVVGPGAWWLARRRGPVSVLIMVPAVSVVTCLALIFWSVLVDGFAVHTSRYSLTWLDGARARAVTAGLSAWYANLSPDALHLPASSVLLPPPDLDDALADLDWTAGLTVGDGFLPPRTYREWGEVAVLPSRARLVLKREGDAPRVQNALGARLEEGYVRLDGTVRRLPALSDGEEGALGAPEPEPGNVADTLVGRHLGDGAGLRLSNALTPFSADLSEGGFIARLSGQGPLPSSGMPSEVETAVHLVRGEVRP</sequence>
<organism evidence="3 4">
    <name type="scientific">Myxococcus llanfairpwllgwyngyllgogerychwyrndrobwllllantysiliogogogochensis</name>
    <dbReference type="NCBI Taxonomy" id="2590453"/>
    <lineage>
        <taxon>Bacteria</taxon>
        <taxon>Pseudomonadati</taxon>
        <taxon>Myxococcota</taxon>
        <taxon>Myxococcia</taxon>
        <taxon>Myxococcales</taxon>
        <taxon>Cystobacterineae</taxon>
        <taxon>Myxococcaceae</taxon>
        <taxon>Myxococcus</taxon>
    </lineage>
</organism>
<comment type="caution">
    <text evidence="3">The sequence shown here is derived from an EMBL/GenBank/DDBJ whole genome shotgun (WGS) entry which is preliminary data.</text>
</comment>
<name>A0A540X9L8_9BACT</name>
<accession>A0A540X9L8</accession>
<feature type="chain" id="PRO_5022069070" evidence="2">
    <location>
        <begin position="21"/>
        <end position="586"/>
    </location>
</feature>
<feature type="transmembrane region" description="Helical" evidence="1">
    <location>
        <begin position="322"/>
        <end position="343"/>
    </location>
</feature>
<evidence type="ECO:0000256" key="2">
    <source>
        <dbReference type="SAM" id="SignalP"/>
    </source>
</evidence>
<keyword evidence="4" id="KW-1185">Reference proteome</keyword>
<dbReference type="AlphaFoldDB" id="A0A540X9L8"/>
<keyword evidence="1" id="KW-1133">Transmembrane helix</keyword>